<sequence>MGSLLVLKKLRNRFFSPIIDRLDYIIKTLDKVLEKMDFIKEEIGRVETRQIATIVDQGLFNSEFRAFSQWGEDGIIQYLINHLRIEKKIFVEFGVGDYTESNTRFLLTNNNWSGLIIEKDEECIKKIKNNRIYWQYNLKVAQAHITKENINQILGDNGIVNDIGLLSIDVDGNDYWIWEAINIINPIIVIVEYNHRFGIEKAVTIPYNEQFDRLKAHHSMIYFGASLRALHILARKKGYVFIGCCSNGVNAFFIREDRQNEFIKEISLEKGYMIGTMCETRDVNGVLKKTCPELEKQSLKKLNLPLVTIEE</sequence>
<evidence type="ECO:0000313" key="1">
    <source>
        <dbReference type="EMBL" id="TRU79822.1"/>
    </source>
</evidence>
<evidence type="ECO:0000313" key="2">
    <source>
        <dbReference type="Proteomes" id="UP000320674"/>
    </source>
</evidence>
<gene>
    <name evidence="1" type="ORF">EWV77_01635</name>
</gene>
<reference evidence="1 2" key="1">
    <citation type="submission" date="2019-01" db="EMBL/GenBank/DDBJ databases">
        <title>Coherence of Microcystis species and biogeography revealed through population genomics.</title>
        <authorList>
            <person name="Perez-Carrascal O.M."/>
            <person name="Terrat Y."/>
            <person name="Giani A."/>
            <person name="Fortin N."/>
            <person name="Tromas N."/>
            <person name="Shapiro B.J."/>
        </authorList>
    </citation>
    <scope>NUCLEOTIDE SEQUENCE [LARGE SCALE GENOMIC DNA]</scope>
    <source>
        <strain evidence="1">Mv_BB_P_19951000_S68D</strain>
    </source>
</reference>
<protein>
    <recommendedName>
        <fullName evidence="3">FkbM family methyltransferase</fullName>
    </recommendedName>
</protein>
<organism evidence="1 2">
    <name type="scientific">Microcystis viridis Mv_BB_P_19951000_S68D</name>
    <dbReference type="NCBI Taxonomy" id="2486270"/>
    <lineage>
        <taxon>Bacteria</taxon>
        <taxon>Bacillati</taxon>
        <taxon>Cyanobacteriota</taxon>
        <taxon>Cyanophyceae</taxon>
        <taxon>Oscillatoriophycideae</taxon>
        <taxon>Chroococcales</taxon>
        <taxon>Microcystaceae</taxon>
        <taxon>Microcystis</taxon>
    </lineage>
</organism>
<dbReference type="AlphaFoldDB" id="A0A552I8L1"/>
<evidence type="ECO:0008006" key="3">
    <source>
        <dbReference type="Google" id="ProtNLM"/>
    </source>
</evidence>
<dbReference type="EMBL" id="SFAZ01000025">
    <property type="protein sequence ID" value="TRU79822.1"/>
    <property type="molecule type" value="Genomic_DNA"/>
</dbReference>
<accession>A0A552I8L1</accession>
<comment type="caution">
    <text evidence="1">The sequence shown here is derived from an EMBL/GenBank/DDBJ whole genome shotgun (WGS) entry which is preliminary data.</text>
</comment>
<dbReference type="Proteomes" id="UP000320674">
    <property type="component" value="Unassembled WGS sequence"/>
</dbReference>
<proteinExistence type="predicted"/>
<name>A0A552I8L1_MICVR</name>